<evidence type="ECO:0000256" key="1">
    <source>
        <dbReference type="SAM" id="MobiDB-lite"/>
    </source>
</evidence>
<accession>A0A1C7M9Z8</accession>
<sequence length="219" mass="24828">MSSIHSLREAFRDSSSPFHIAPGTQGPESPDPPAEHLHTVSPAAEARAKLTELGYDPESFWEQQVVWGDHDSFQHVNNVRYVRFFESSRIHWMLSIGRELGGEPRARDMMTGKGVSLILKSLSLDYKRPVVYPDTLLVAHKPHPGPLFSSSKAHSEDVNAKRLPKTHFHVMGAIWSYAQRRIVTECDSVLVWYDYDKLAKCDPGMEARAVLHRRMNLGQ</sequence>
<dbReference type="OrthoDB" id="5538558at2759"/>
<dbReference type="PANTHER" id="PTHR31793:SF39">
    <property type="entry name" value="THIOESTERASE_THIOL ESTER DEHYDRASE-ISOMERASE"/>
    <property type="match status" value="1"/>
</dbReference>
<dbReference type="InterPro" id="IPR050563">
    <property type="entry name" value="4-hydroxybenzoyl-CoA_TE"/>
</dbReference>
<dbReference type="PANTHER" id="PTHR31793">
    <property type="entry name" value="4-HYDROXYBENZOYL-COA THIOESTERASE FAMILY MEMBER"/>
    <property type="match status" value="1"/>
</dbReference>
<evidence type="ECO:0000313" key="3">
    <source>
        <dbReference type="Proteomes" id="UP000092993"/>
    </source>
</evidence>
<dbReference type="AlphaFoldDB" id="A0A1C7M9Z8"/>
<dbReference type="OMA" id="DHDAFQH"/>
<dbReference type="CDD" id="cd00586">
    <property type="entry name" value="4HBT"/>
    <property type="match status" value="1"/>
</dbReference>
<feature type="region of interest" description="Disordered" evidence="1">
    <location>
        <begin position="1"/>
        <end position="37"/>
    </location>
</feature>
<evidence type="ECO:0000313" key="2">
    <source>
        <dbReference type="EMBL" id="OBZ73730.1"/>
    </source>
</evidence>
<dbReference type="GO" id="GO:0047617">
    <property type="term" value="F:fatty acyl-CoA hydrolase activity"/>
    <property type="evidence" value="ECO:0007669"/>
    <property type="project" value="TreeGrafter"/>
</dbReference>
<dbReference type="Proteomes" id="UP000092993">
    <property type="component" value="Unassembled WGS sequence"/>
</dbReference>
<dbReference type="Gene3D" id="3.10.129.10">
    <property type="entry name" value="Hotdog Thioesterase"/>
    <property type="match status" value="1"/>
</dbReference>
<organism evidence="2 3">
    <name type="scientific">Grifola frondosa</name>
    <name type="common">Maitake</name>
    <name type="synonym">Polyporus frondosus</name>
    <dbReference type="NCBI Taxonomy" id="5627"/>
    <lineage>
        <taxon>Eukaryota</taxon>
        <taxon>Fungi</taxon>
        <taxon>Dikarya</taxon>
        <taxon>Basidiomycota</taxon>
        <taxon>Agaricomycotina</taxon>
        <taxon>Agaricomycetes</taxon>
        <taxon>Polyporales</taxon>
        <taxon>Grifolaceae</taxon>
        <taxon>Grifola</taxon>
    </lineage>
</organism>
<protein>
    <recommendedName>
        <fullName evidence="4">Thioesterase domain-containing protein</fullName>
    </recommendedName>
</protein>
<reference evidence="2 3" key="1">
    <citation type="submission" date="2016-03" db="EMBL/GenBank/DDBJ databases">
        <title>Whole genome sequencing of Grifola frondosa 9006-11.</title>
        <authorList>
            <person name="Min B."/>
            <person name="Park H."/>
            <person name="Kim J.-G."/>
            <person name="Cho H."/>
            <person name="Oh Y.-L."/>
            <person name="Kong W.-S."/>
            <person name="Choi I.-G."/>
        </authorList>
    </citation>
    <scope>NUCLEOTIDE SEQUENCE [LARGE SCALE GENOMIC DNA]</scope>
    <source>
        <strain evidence="2 3">9006-11</strain>
    </source>
</reference>
<dbReference type="SUPFAM" id="SSF54637">
    <property type="entry name" value="Thioesterase/thiol ester dehydrase-isomerase"/>
    <property type="match status" value="1"/>
</dbReference>
<dbReference type="InterPro" id="IPR029069">
    <property type="entry name" value="HotDog_dom_sf"/>
</dbReference>
<proteinExistence type="predicted"/>
<dbReference type="EMBL" id="LUGG01000006">
    <property type="protein sequence ID" value="OBZ73730.1"/>
    <property type="molecule type" value="Genomic_DNA"/>
</dbReference>
<keyword evidence="3" id="KW-1185">Reference proteome</keyword>
<comment type="caution">
    <text evidence="2">The sequence shown here is derived from an EMBL/GenBank/DDBJ whole genome shotgun (WGS) entry which is preliminary data.</text>
</comment>
<feature type="compositionally biased region" description="Basic and acidic residues" evidence="1">
    <location>
        <begin position="1"/>
        <end position="12"/>
    </location>
</feature>
<gene>
    <name evidence="2" type="ORF">A0H81_06230</name>
</gene>
<evidence type="ECO:0008006" key="4">
    <source>
        <dbReference type="Google" id="ProtNLM"/>
    </source>
</evidence>
<dbReference type="Pfam" id="PF13279">
    <property type="entry name" value="4HBT_2"/>
    <property type="match status" value="1"/>
</dbReference>
<name>A0A1C7M9Z8_GRIFR</name>